<dbReference type="MEROPS" id="U56.001"/>
<dbReference type="InterPro" id="IPR007544">
    <property type="entry name" value="ENCAP"/>
</dbReference>
<keyword evidence="6" id="KW-1185">Reference proteome</keyword>
<dbReference type="Gene3D" id="3.30.2320.10">
    <property type="entry name" value="hypothetical protein PF0899 domain"/>
    <property type="match status" value="1"/>
</dbReference>
<dbReference type="OrthoDB" id="2922at2"/>
<sequence>MLKRNVAPLNSEQWNEIDSRAKDVLNTYLSARRVLHVDGPKGWNYTVVEEGRLNEVKEYNNDTRYGLYKVKPLVETRVEFDLDRWEIDNLIRGAKDVNLEPLEEAVKEIALFEENALYNGIEGAGINGLINDSENQVIEFGKDGSSIMDAITDGILRLKKNYVDTPYTLIVGDKAMKLINQKIEGVPLKDRIENLTGTDIVYSHVVDGALLVPYDHEDLEMTIGKDLSIGFQSSDVKTVRLFITESFTHRTLDPSLIINYSL</sequence>
<dbReference type="Pfam" id="PF04454">
    <property type="entry name" value="Linocin_M18"/>
    <property type="match status" value="1"/>
</dbReference>
<dbReference type="Proteomes" id="UP000005707">
    <property type="component" value="Unassembled WGS sequence"/>
</dbReference>
<dbReference type="InterPro" id="IPR051429">
    <property type="entry name" value="Encapsulin_nc"/>
</dbReference>
<dbReference type="eggNOG" id="COG1659">
    <property type="taxonomic scope" value="Bacteria"/>
</dbReference>
<dbReference type="PANTHER" id="PTHR37165">
    <property type="entry name" value="PEPTIDASE U56 FAMILY"/>
    <property type="match status" value="1"/>
</dbReference>
<dbReference type="InParanoid" id="U2ECL8"/>
<accession>U2ECL8</accession>
<gene>
    <name evidence="5" type="ORF">HLPCO_001487</name>
</gene>
<keyword evidence="3" id="KW-1284">Encapsulin nanocompartment</keyword>
<dbReference type="GO" id="GO:0140737">
    <property type="term" value="C:encapsulin nanocompartment"/>
    <property type="evidence" value="ECO:0007669"/>
    <property type="project" value="UniProtKB-SubCell"/>
</dbReference>
<dbReference type="Gene3D" id="3.30.2400.30">
    <property type="match status" value="1"/>
</dbReference>
<dbReference type="STRING" id="1033810.HLPCO_001487"/>
<dbReference type="PANTHER" id="PTHR37165:SF1">
    <property type="entry name" value="TYPE 1 ENCAPSULIN SHELL PROTEIN"/>
    <property type="match status" value="1"/>
</dbReference>
<reference evidence="5 6" key="2">
    <citation type="journal article" date="2013" name="PLoS ONE">
        <title>INDIGO - INtegrated Data Warehouse of MIcrobial GenOmes with Examples from the Red Sea Extremophiles.</title>
        <authorList>
            <person name="Alam I."/>
            <person name="Antunes A."/>
            <person name="Kamau A.A."/>
            <person name="Ba Alawi W."/>
            <person name="Kalkatawi M."/>
            <person name="Stingl U."/>
            <person name="Bajic V.B."/>
        </authorList>
    </citation>
    <scope>NUCLEOTIDE SEQUENCE [LARGE SCALE GENOMIC DNA]</scope>
    <source>
        <strain evidence="5 6">SSD-17B</strain>
    </source>
</reference>
<protein>
    <recommendedName>
        <fullName evidence="4">Type 1 encapsulin shell protein</fullName>
    </recommendedName>
</protein>
<evidence type="ECO:0000313" key="6">
    <source>
        <dbReference type="Proteomes" id="UP000005707"/>
    </source>
</evidence>
<evidence type="ECO:0000256" key="3">
    <source>
        <dbReference type="ARBA" id="ARBA00033787"/>
    </source>
</evidence>
<comment type="similarity">
    <text evidence="2">Belongs to the encapsulin family. Family 1 subfamily.</text>
</comment>
<evidence type="ECO:0000256" key="4">
    <source>
        <dbReference type="ARBA" id="ARBA00050023"/>
    </source>
</evidence>
<comment type="caution">
    <text evidence="5">The sequence shown here is derived from an EMBL/GenBank/DDBJ whole genome shotgun (WGS) entry which is preliminary data.</text>
</comment>
<name>U2ECL8_9MOLU</name>
<proteinExistence type="inferred from homology"/>
<dbReference type="PIRSF" id="PIRSF019254">
    <property type="entry name" value="CFP29"/>
    <property type="match status" value="1"/>
</dbReference>
<reference evidence="5 6" key="1">
    <citation type="journal article" date="2011" name="J. Bacteriol.">
        <title>Genome sequence of Haloplasma contractile, an unusual contractile bacterium from a deep-sea anoxic brine lake.</title>
        <authorList>
            <person name="Antunes A."/>
            <person name="Alam I."/>
            <person name="El Dorry H."/>
            <person name="Siam R."/>
            <person name="Robertson A."/>
            <person name="Bajic V.B."/>
            <person name="Stingl U."/>
        </authorList>
    </citation>
    <scope>NUCLEOTIDE SEQUENCE [LARGE SCALE GENOMIC DNA]</scope>
    <source>
        <strain evidence="5 6">SSD-17B</strain>
    </source>
</reference>
<evidence type="ECO:0000256" key="2">
    <source>
        <dbReference type="ARBA" id="ARBA00033743"/>
    </source>
</evidence>
<dbReference type="NCBIfam" id="NF041155">
    <property type="entry name" value="encap_f1"/>
    <property type="match status" value="1"/>
</dbReference>
<evidence type="ECO:0000256" key="1">
    <source>
        <dbReference type="ARBA" id="ARBA00033738"/>
    </source>
</evidence>
<organism evidence="5 6">
    <name type="scientific">Haloplasma contractile SSD-17B</name>
    <dbReference type="NCBI Taxonomy" id="1033810"/>
    <lineage>
        <taxon>Bacteria</taxon>
        <taxon>Bacillati</taxon>
        <taxon>Mycoplasmatota</taxon>
        <taxon>Mollicutes</taxon>
        <taxon>Haloplasmatales</taxon>
        <taxon>Haloplasmataceae</taxon>
        <taxon>Haloplasma</taxon>
    </lineage>
</organism>
<dbReference type="EMBL" id="AFNU02000004">
    <property type="protein sequence ID" value="ERJ12501.1"/>
    <property type="molecule type" value="Genomic_DNA"/>
</dbReference>
<dbReference type="RefSeq" id="WP_008824920.1">
    <property type="nucleotide sequence ID" value="NZ_AFNU02000004.1"/>
</dbReference>
<dbReference type="AlphaFoldDB" id="U2ECL8"/>
<comment type="subcellular location">
    <subcellularLocation>
        <location evidence="1">Encapsulin nanocompartment</location>
    </subcellularLocation>
</comment>
<evidence type="ECO:0000313" key="5">
    <source>
        <dbReference type="EMBL" id="ERJ12501.1"/>
    </source>
</evidence>